<dbReference type="Gene3D" id="3.40.630.30">
    <property type="match status" value="1"/>
</dbReference>
<organism evidence="2 3">
    <name type="scientific">Psychromonas arctica</name>
    <dbReference type="NCBI Taxonomy" id="168275"/>
    <lineage>
        <taxon>Bacteria</taxon>
        <taxon>Pseudomonadati</taxon>
        <taxon>Pseudomonadota</taxon>
        <taxon>Gammaproteobacteria</taxon>
        <taxon>Alteromonadales</taxon>
        <taxon>Psychromonadaceae</taxon>
        <taxon>Psychromonas</taxon>
    </lineage>
</organism>
<reference evidence="2 3" key="1">
    <citation type="submission" date="2024-02" db="EMBL/GenBank/DDBJ databases">
        <title>Bacteria isolated from the canopy kelp, Nereocystis luetkeana.</title>
        <authorList>
            <person name="Pfister C.A."/>
            <person name="Younker I.T."/>
            <person name="Light S.H."/>
        </authorList>
    </citation>
    <scope>NUCLEOTIDE SEQUENCE [LARGE SCALE GENOMIC DNA]</scope>
    <source>
        <strain evidence="2 3">TI.2.07</strain>
    </source>
</reference>
<evidence type="ECO:0000313" key="3">
    <source>
        <dbReference type="Proteomes" id="UP001366060"/>
    </source>
</evidence>
<dbReference type="Pfam" id="PF13508">
    <property type="entry name" value="Acetyltransf_7"/>
    <property type="match status" value="1"/>
</dbReference>
<protein>
    <submittedName>
        <fullName evidence="2">GNAT family N-acetyltransferase</fullName>
    </submittedName>
</protein>
<dbReference type="Proteomes" id="UP001366060">
    <property type="component" value="Unassembled WGS sequence"/>
</dbReference>
<dbReference type="EMBL" id="JBAKBA010000001">
    <property type="protein sequence ID" value="MEL0657673.1"/>
    <property type="molecule type" value="Genomic_DNA"/>
</dbReference>
<name>A0ABU9H799_9GAMM</name>
<evidence type="ECO:0000313" key="2">
    <source>
        <dbReference type="EMBL" id="MEL0657673.1"/>
    </source>
</evidence>
<gene>
    <name evidence="2" type="ORF">V6255_00850</name>
</gene>
<sequence>MDLNSLQFSQLQKEHIPLVNQFYKQVYKKGLANKSEQVFVLKTTQILCAARLKEVQGSLLLTGVACLEEHRKQGLASLLITHLLTTQQQNIYCFPYPHLQVFYKNLGFTLYEPAQLPEKLGVKYQRYNSRKPLLCMIYSY</sequence>
<feature type="domain" description="N-acetyltransferase" evidence="1">
    <location>
        <begin position="1"/>
        <end position="134"/>
    </location>
</feature>
<dbReference type="PROSITE" id="PS51186">
    <property type="entry name" value="GNAT"/>
    <property type="match status" value="1"/>
</dbReference>
<dbReference type="InterPro" id="IPR000182">
    <property type="entry name" value="GNAT_dom"/>
</dbReference>
<proteinExistence type="predicted"/>
<keyword evidence="3" id="KW-1185">Reference proteome</keyword>
<dbReference type="SUPFAM" id="SSF55729">
    <property type="entry name" value="Acyl-CoA N-acyltransferases (Nat)"/>
    <property type="match status" value="1"/>
</dbReference>
<comment type="caution">
    <text evidence="2">The sequence shown here is derived from an EMBL/GenBank/DDBJ whole genome shotgun (WGS) entry which is preliminary data.</text>
</comment>
<evidence type="ECO:0000259" key="1">
    <source>
        <dbReference type="PROSITE" id="PS51186"/>
    </source>
</evidence>
<accession>A0ABU9H799</accession>
<dbReference type="RefSeq" id="WP_341626437.1">
    <property type="nucleotide sequence ID" value="NZ_JBAKBA010000001.1"/>
</dbReference>
<dbReference type="InterPro" id="IPR016181">
    <property type="entry name" value="Acyl_CoA_acyltransferase"/>
</dbReference>